<dbReference type="AlphaFoldDB" id="A0A8H3UCR2"/>
<keyword evidence="2" id="KW-0812">Transmembrane</keyword>
<evidence type="ECO:0000256" key="1">
    <source>
        <dbReference type="SAM" id="Coils"/>
    </source>
</evidence>
<accession>A0A8H3UCR2</accession>
<keyword evidence="1" id="KW-0175">Coiled coil</keyword>
<comment type="caution">
    <text evidence="3">The sequence shown here is derived from an EMBL/GenBank/DDBJ whole genome shotgun (WGS) entry which is preliminary data.</text>
</comment>
<reference evidence="3 4" key="1">
    <citation type="submission" date="2018-12" db="EMBL/GenBank/DDBJ databases">
        <title>Venturia inaequalis Genome Resource.</title>
        <authorList>
            <person name="Lichtner F.J."/>
        </authorList>
    </citation>
    <scope>NUCLEOTIDE SEQUENCE [LARGE SCALE GENOMIC DNA]</scope>
    <source>
        <strain evidence="3 4">120213</strain>
    </source>
</reference>
<dbReference type="PANTHER" id="PTHR33488:SF2">
    <property type="entry name" value="EARLY ENDOSOME ANTIGEN 1-LIKE"/>
    <property type="match status" value="1"/>
</dbReference>
<evidence type="ECO:0000313" key="3">
    <source>
        <dbReference type="EMBL" id="KAE9968131.1"/>
    </source>
</evidence>
<dbReference type="EMBL" id="WNWS01000420">
    <property type="protein sequence ID" value="KAE9968131.1"/>
    <property type="molecule type" value="Genomic_DNA"/>
</dbReference>
<protein>
    <submittedName>
        <fullName evidence="3">Uncharacterized protein</fullName>
    </submittedName>
</protein>
<dbReference type="PANTHER" id="PTHR33488">
    <property type="entry name" value="ZGC:162509"/>
    <property type="match status" value="1"/>
</dbReference>
<sequence length="462" mass="50200">MATQTNATDELAVTEFVNSLTPESLKGSDWTRPLCLAPSVIVIIGESMVLASVPSASQVRIGKEHLSGVASERVISALAGKTLPSTLFECTQIGQRCFLDAHIGMNKISLRSADILPTISQILQVYADGSSAGSQDLLAMYLRDLKRSAKICADESLKLKEKFDWWTEFTAGLLRGVVGVGGDVTEELGEIKQQKKDQCGKIAVVEREEAQADKSLQTQRDRERKSIATRDVVLGYAVSTGVAALAVLPALAAGSVILAAAASLDVRIAEERVEQQRKALQEAEMARVRLEVEMQSIQAKGGKLENIRKILLDSLGRLNILQTHVDELLAFFADINTHVEAVVDKTEDGGILDQIANAHVSDPADRIKSIDNAYTVGALGIKTRFLFMQKAAQTYSQISKQQIIPGFAIIDSVALPEMRLSNPQVSDRSKKLLQYKQEATMKIEKTVSSVQTNGIPHRVAAH</sequence>
<organism evidence="3 4">
    <name type="scientific">Venturia inaequalis</name>
    <name type="common">Apple scab fungus</name>
    <dbReference type="NCBI Taxonomy" id="5025"/>
    <lineage>
        <taxon>Eukaryota</taxon>
        <taxon>Fungi</taxon>
        <taxon>Dikarya</taxon>
        <taxon>Ascomycota</taxon>
        <taxon>Pezizomycotina</taxon>
        <taxon>Dothideomycetes</taxon>
        <taxon>Pleosporomycetidae</taxon>
        <taxon>Venturiales</taxon>
        <taxon>Venturiaceae</taxon>
        <taxon>Venturia</taxon>
    </lineage>
</organism>
<name>A0A8H3UCR2_VENIN</name>
<dbReference type="Proteomes" id="UP000447873">
    <property type="component" value="Unassembled WGS sequence"/>
</dbReference>
<keyword evidence="2" id="KW-0472">Membrane</keyword>
<feature type="transmembrane region" description="Helical" evidence="2">
    <location>
        <begin position="233"/>
        <end position="262"/>
    </location>
</feature>
<evidence type="ECO:0000256" key="2">
    <source>
        <dbReference type="SAM" id="Phobius"/>
    </source>
</evidence>
<gene>
    <name evidence="3" type="ORF">EG328_007771</name>
</gene>
<keyword evidence="2" id="KW-1133">Transmembrane helix</keyword>
<evidence type="ECO:0000313" key="4">
    <source>
        <dbReference type="Proteomes" id="UP000447873"/>
    </source>
</evidence>
<proteinExistence type="predicted"/>
<feature type="coiled-coil region" evidence="1">
    <location>
        <begin position="266"/>
        <end position="300"/>
    </location>
</feature>